<name>A0AA42CK77_9HYPH</name>
<keyword evidence="1" id="KW-0732">Signal</keyword>
<sequence>MHHWLPAMIFIGVMSIAGVALADDTRCASNVDLVQLKRGIIGNEKIAVAVALTYLTPIYGEDMISREMPLRASLSGGIWTVNGTLPTALVGGTAQILLCQRNGAVLSIIHSK</sequence>
<proteinExistence type="predicted"/>
<dbReference type="Pfam" id="PF15631">
    <property type="entry name" value="Imm-NTF2-2"/>
    <property type="match status" value="1"/>
</dbReference>
<dbReference type="AlphaFoldDB" id="A0AA42CK77"/>
<reference evidence="3" key="1">
    <citation type="submission" date="2022-05" db="EMBL/GenBank/DDBJ databases">
        <authorList>
            <person name="Pankratov T."/>
        </authorList>
    </citation>
    <scope>NUCLEOTIDE SEQUENCE</scope>
    <source>
        <strain evidence="3">BP6-180914</strain>
    </source>
</reference>
<dbReference type="EMBL" id="JAMOIM010000014">
    <property type="protein sequence ID" value="MCW6510308.1"/>
    <property type="molecule type" value="Genomic_DNA"/>
</dbReference>
<dbReference type="InterPro" id="IPR028921">
    <property type="entry name" value="NTF2_fold_dom"/>
</dbReference>
<evidence type="ECO:0000313" key="4">
    <source>
        <dbReference type="Proteomes" id="UP001165667"/>
    </source>
</evidence>
<protein>
    <submittedName>
        <fullName evidence="3">YbbC/YhhH family protein</fullName>
    </submittedName>
</protein>
<evidence type="ECO:0000259" key="2">
    <source>
        <dbReference type="Pfam" id="PF15631"/>
    </source>
</evidence>
<dbReference type="RefSeq" id="WP_282586679.1">
    <property type="nucleotide sequence ID" value="NZ_JAMOIM010000014.1"/>
</dbReference>
<gene>
    <name evidence="3" type="ORF">M8523_20020</name>
</gene>
<feature type="signal peptide" evidence="1">
    <location>
        <begin position="1"/>
        <end position="22"/>
    </location>
</feature>
<accession>A0AA42CK77</accession>
<feature type="domain" description="NTF2 fold" evidence="2">
    <location>
        <begin position="46"/>
        <end position="112"/>
    </location>
</feature>
<evidence type="ECO:0000313" key="3">
    <source>
        <dbReference type="EMBL" id="MCW6510308.1"/>
    </source>
</evidence>
<keyword evidence="4" id="KW-1185">Reference proteome</keyword>
<organism evidence="3 4">
    <name type="scientific">Lichenifustis flavocetrariae</name>
    <dbReference type="NCBI Taxonomy" id="2949735"/>
    <lineage>
        <taxon>Bacteria</taxon>
        <taxon>Pseudomonadati</taxon>
        <taxon>Pseudomonadota</taxon>
        <taxon>Alphaproteobacteria</taxon>
        <taxon>Hyphomicrobiales</taxon>
        <taxon>Lichenihabitantaceae</taxon>
        <taxon>Lichenifustis</taxon>
    </lineage>
</organism>
<dbReference type="Proteomes" id="UP001165667">
    <property type="component" value="Unassembled WGS sequence"/>
</dbReference>
<feature type="chain" id="PRO_5041406851" evidence="1">
    <location>
        <begin position="23"/>
        <end position="112"/>
    </location>
</feature>
<evidence type="ECO:0000256" key="1">
    <source>
        <dbReference type="SAM" id="SignalP"/>
    </source>
</evidence>
<comment type="caution">
    <text evidence="3">The sequence shown here is derived from an EMBL/GenBank/DDBJ whole genome shotgun (WGS) entry which is preliminary data.</text>
</comment>